<evidence type="ECO:0000313" key="1">
    <source>
        <dbReference type="EMBL" id="AES10428.1"/>
    </source>
</evidence>
<dbReference type="EMBL" id="JP021830">
    <property type="protein sequence ID" value="AES10428.1"/>
    <property type="molecule type" value="mRNA"/>
</dbReference>
<accession>G9KZU9</accession>
<keyword evidence="1" id="KW-0689">Ribosomal protein</keyword>
<feature type="non-terminal residue" evidence="1">
    <location>
        <position position="87"/>
    </location>
</feature>
<organism evidence="1">
    <name type="scientific">Mustela putorius furo</name>
    <name type="common">European domestic ferret</name>
    <name type="synonym">Mustela furo</name>
    <dbReference type="NCBI Taxonomy" id="9669"/>
    <lineage>
        <taxon>Eukaryota</taxon>
        <taxon>Metazoa</taxon>
        <taxon>Chordata</taxon>
        <taxon>Craniata</taxon>
        <taxon>Vertebrata</taxon>
        <taxon>Euteleostomi</taxon>
        <taxon>Mammalia</taxon>
        <taxon>Eutheria</taxon>
        <taxon>Laurasiatheria</taxon>
        <taxon>Carnivora</taxon>
        <taxon>Caniformia</taxon>
        <taxon>Musteloidea</taxon>
        <taxon>Mustelidae</taxon>
        <taxon>Mustelinae</taxon>
        <taxon>Mustela</taxon>
    </lineage>
</organism>
<name>G9KZU9_MUSPF</name>
<protein>
    <submittedName>
        <fullName evidence="1">40S ribosomal protein S2</fullName>
    </submittedName>
</protein>
<reference evidence="1" key="1">
    <citation type="journal article" date="2013" name="J. Virol.">
        <title>Sequencing, annotation, and characterization of the influenza ferret infectome.</title>
        <authorList>
            <person name="Leon A.J."/>
            <person name="Banner D."/>
            <person name="Xu L."/>
            <person name="Ran L."/>
            <person name="Peng Z."/>
            <person name="Yi K."/>
            <person name="Chen C."/>
            <person name="Xu F."/>
            <person name="Huang J."/>
            <person name="Zhao Z."/>
            <person name="Lin Z."/>
            <person name="Huang S.H."/>
            <person name="Fang Y."/>
            <person name="Kelvin A.A."/>
            <person name="Ross T.M."/>
            <person name="Farooqui A."/>
            <person name="Kelvin D.J."/>
        </authorList>
    </citation>
    <scope>NUCLEOTIDE SEQUENCE</scope>
    <source>
        <tissue evidence="1">Lungs</tissue>
    </source>
</reference>
<dbReference type="AlphaFoldDB" id="G9KZU9"/>
<feature type="non-terminal residue" evidence="1">
    <location>
        <position position="1"/>
    </location>
</feature>
<keyword evidence="1" id="KW-0687">Ribonucleoprotein</keyword>
<proteinExistence type="evidence at transcript level"/>
<dbReference type="GO" id="GO:0005840">
    <property type="term" value="C:ribosome"/>
    <property type="evidence" value="ECO:0007669"/>
    <property type="project" value="UniProtKB-KW"/>
</dbReference>
<sequence>LYKSRPVLASGSGSRTITVTLFWVISVQGGDHCHSWGHDPGQVLHCPLTENPRGTILVYPTDSLQLQGCCNSALVCFLLSPRPMLWS</sequence>